<dbReference type="SMART" id="SM00155">
    <property type="entry name" value="PLDc"/>
    <property type="match status" value="1"/>
</dbReference>
<feature type="compositionally biased region" description="Basic and acidic residues" evidence="9">
    <location>
        <begin position="964"/>
        <end position="983"/>
    </location>
</feature>
<dbReference type="Gene3D" id="2.30.29.30">
    <property type="entry name" value="Pleckstrin-homology domain (PH domain)/Phosphotyrosine-binding domain (PTB)"/>
    <property type="match status" value="1"/>
</dbReference>
<feature type="domain" description="PH" evidence="10">
    <location>
        <begin position="426"/>
        <end position="536"/>
    </location>
</feature>
<evidence type="ECO:0000256" key="4">
    <source>
        <dbReference type="ARBA" id="ARBA00022801"/>
    </source>
</evidence>
<evidence type="ECO:0000256" key="2">
    <source>
        <dbReference type="ARBA" id="ARBA00012027"/>
    </source>
</evidence>
<organism evidence="13 14">
    <name type="scientific">Plectus sambesii</name>
    <dbReference type="NCBI Taxonomy" id="2011161"/>
    <lineage>
        <taxon>Eukaryota</taxon>
        <taxon>Metazoa</taxon>
        <taxon>Ecdysozoa</taxon>
        <taxon>Nematoda</taxon>
        <taxon>Chromadorea</taxon>
        <taxon>Plectida</taxon>
        <taxon>Plectina</taxon>
        <taxon>Plectoidea</taxon>
        <taxon>Plectidae</taxon>
        <taxon>Plectus</taxon>
    </lineage>
</organism>
<dbReference type="PROSITE" id="PS50035">
    <property type="entry name" value="PLD"/>
    <property type="match status" value="1"/>
</dbReference>
<dbReference type="Proteomes" id="UP000887566">
    <property type="component" value="Unplaced"/>
</dbReference>
<dbReference type="InterPro" id="IPR015679">
    <property type="entry name" value="PLipase_D_fam"/>
</dbReference>
<dbReference type="InterPro" id="IPR036871">
    <property type="entry name" value="PX_dom_sf"/>
</dbReference>
<evidence type="ECO:0000256" key="7">
    <source>
        <dbReference type="ARBA" id="ARBA00023288"/>
    </source>
</evidence>
<dbReference type="Gene3D" id="3.30.1520.10">
    <property type="entry name" value="Phox-like domain"/>
    <property type="match status" value="2"/>
</dbReference>
<dbReference type="CDD" id="cd01254">
    <property type="entry name" value="PH_PLD"/>
    <property type="match status" value="1"/>
</dbReference>
<evidence type="ECO:0000256" key="5">
    <source>
        <dbReference type="ARBA" id="ARBA00022963"/>
    </source>
</evidence>
<dbReference type="InterPro" id="IPR001683">
    <property type="entry name" value="PX_dom"/>
</dbReference>
<dbReference type="PROSITE" id="PS50195">
    <property type="entry name" value="PX"/>
    <property type="match status" value="1"/>
</dbReference>
<dbReference type="InterPro" id="IPR001849">
    <property type="entry name" value="PH_domain"/>
</dbReference>
<evidence type="ECO:0000259" key="10">
    <source>
        <dbReference type="PROSITE" id="PS50003"/>
    </source>
</evidence>
<feature type="domain" description="PLD phosphodiesterase" evidence="11">
    <location>
        <begin position="669"/>
        <end position="696"/>
    </location>
</feature>
<evidence type="ECO:0000256" key="6">
    <source>
        <dbReference type="ARBA" id="ARBA00023098"/>
    </source>
</evidence>
<feature type="compositionally biased region" description="Acidic residues" evidence="9">
    <location>
        <begin position="746"/>
        <end position="755"/>
    </location>
</feature>
<feature type="compositionally biased region" description="Basic and acidic residues" evidence="9">
    <location>
        <begin position="1"/>
        <end position="17"/>
    </location>
</feature>
<protein>
    <recommendedName>
        <fullName evidence="2">phospholipase D</fullName>
        <ecNumber evidence="2">3.1.4.4</ecNumber>
    </recommendedName>
</protein>
<keyword evidence="3" id="KW-0677">Repeat</keyword>
<dbReference type="AlphaFoldDB" id="A0A914WDE3"/>
<evidence type="ECO:0000256" key="1">
    <source>
        <dbReference type="ARBA" id="ARBA00000798"/>
    </source>
</evidence>
<dbReference type="PROSITE" id="PS50003">
    <property type="entry name" value="PH_DOMAIN"/>
    <property type="match status" value="1"/>
</dbReference>
<dbReference type="SUPFAM" id="SSF64268">
    <property type="entry name" value="PX domain"/>
    <property type="match status" value="2"/>
</dbReference>
<dbReference type="GO" id="GO:0035091">
    <property type="term" value="F:phosphatidylinositol binding"/>
    <property type="evidence" value="ECO:0007669"/>
    <property type="project" value="InterPro"/>
</dbReference>
<dbReference type="WBParaSite" id="PSAMB.scaffold3934size16352.g22958.t1">
    <property type="protein sequence ID" value="PSAMB.scaffold3934size16352.g22958.t1"/>
    <property type="gene ID" value="PSAMB.scaffold3934size16352.g22958"/>
</dbReference>
<dbReference type="SMART" id="SM00233">
    <property type="entry name" value="PH"/>
    <property type="match status" value="1"/>
</dbReference>
<evidence type="ECO:0000259" key="11">
    <source>
        <dbReference type="PROSITE" id="PS50035"/>
    </source>
</evidence>
<dbReference type="Pfam" id="PF00614">
    <property type="entry name" value="PLDc"/>
    <property type="match status" value="1"/>
</dbReference>
<comment type="subcellular location">
    <subcellularLocation>
        <location evidence="8">Endomembrane system</location>
        <topology evidence="8">Lipid-anchor</topology>
    </subcellularLocation>
</comment>
<dbReference type="InterPro" id="IPR011993">
    <property type="entry name" value="PH-like_dom_sf"/>
</dbReference>
<name>A0A914WDE3_9BILA</name>
<dbReference type="PANTHER" id="PTHR18896">
    <property type="entry name" value="PHOSPHOLIPASE D"/>
    <property type="match status" value="1"/>
</dbReference>
<dbReference type="EC" id="3.1.4.4" evidence="2"/>
<evidence type="ECO:0000256" key="9">
    <source>
        <dbReference type="SAM" id="MobiDB-lite"/>
    </source>
</evidence>
<dbReference type="SMART" id="SM00312">
    <property type="entry name" value="PX"/>
    <property type="match status" value="1"/>
</dbReference>
<dbReference type="SUPFAM" id="SSF50729">
    <property type="entry name" value="PH domain-like"/>
    <property type="match status" value="1"/>
</dbReference>
<evidence type="ECO:0000259" key="12">
    <source>
        <dbReference type="PROSITE" id="PS50195"/>
    </source>
</evidence>
<feature type="region of interest" description="Disordered" evidence="9">
    <location>
        <begin position="869"/>
        <end position="936"/>
    </location>
</feature>
<feature type="region of interest" description="Disordered" evidence="9">
    <location>
        <begin position="746"/>
        <end position="840"/>
    </location>
</feature>
<feature type="region of interest" description="Disordered" evidence="9">
    <location>
        <begin position="1"/>
        <end position="49"/>
    </location>
</feature>
<feature type="compositionally biased region" description="Basic and acidic residues" evidence="9">
    <location>
        <begin position="268"/>
        <end position="319"/>
    </location>
</feature>
<keyword evidence="13" id="KW-1185">Reference proteome</keyword>
<evidence type="ECO:0000256" key="8">
    <source>
        <dbReference type="ARBA" id="ARBA00037868"/>
    </source>
</evidence>
<dbReference type="GO" id="GO:0004630">
    <property type="term" value="F:phospholipase D activity"/>
    <property type="evidence" value="ECO:0007669"/>
    <property type="project" value="UniProtKB-EC"/>
</dbReference>
<evidence type="ECO:0000256" key="3">
    <source>
        <dbReference type="ARBA" id="ARBA00022737"/>
    </source>
</evidence>
<evidence type="ECO:0000313" key="14">
    <source>
        <dbReference type="WBParaSite" id="PSAMB.scaffold3934size16352.g22958.t1"/>
    </source>
</evidence>
<dbReference type="GO" id="GO:0060627">
    <property type="term" value="P:regulation of vesicle-mediated transport"/>
    <property type="evidence" value="ECO:0007669"/>
    <property type="project" value="TreeGrafter"/>
</dbReference>
<keyword evidence="5" id="KW-0442">Lipid degradation</keyword>
<reference evidence="14" key="1">
    <citation type="submission" date="2022-11" db="UniProtKB">
        <authorList>
            <consortium name="WormBaseParasite"/>
        </authorList>
    </citation>
    <scope>IDENTIFICATION</scope>
</reference>
<accession>A0A914WDE3</accession>
<keyword evidence="6" id="KW-0443">Lipid metabolism</keyword>
<dbReference type="PANTHER" id="PTHR18896:SF76">
    <property type="entry name" value="PHOSPHOLIPASE"/>
    <property type="match status" value="1"/>
</dbReference>
<sequence length="1208" mass="136693">MSAPVEAEKSPTTKNDLELIESPGLPDLTTPQRLNSHHPDHTDEDVCSQCSGDGSDYDEYEYCDCMLEQHQQPIPGAPGKRGVIPYKAVYDSQDDARKRGYWIPGAGVVAKIVKAERDSSSVHLFNQFVYTIALEHGPFKWTVQKRYRDFTHLNNRLIAHRAAERIRAPARRAKENIDEAIDETFEHFGYDYIPDHKENCPYNRQASSHPHDHAHLEVLSRSAEGVDEVDVNTSKVSNGESSGLAPRLAAGASPATRDAKATTARDAIVSRDAEVPRDVKGPAEVKGSRDVKGPPDGKGSRDVKGPPDVKGSPDVKGPPDVEGLPDAKFPAMAVITEAGDDVVDGAVASKSTAGGKKNKRMKKHHHLPRFPYLPDSVISAGHVNERKDKLEAWLQAVLHIPMNRNHHETAEFLEVSRYSFVNQLGGKYHEGFVKKRPGGMRVFQGWRRFCLQHFARWGKRWLILKDSCVYYMDPGDEVVHHVLFFDKEFHIRAGGKEAEGMERGLMICNLQRNLLLKCESREEAERWRASIDDVARRGEGKIWLEPHRFGSTYPIREQSYAQWFSDGKYFMEQAASMMELAREEIFIADWWLSPEIYLKRPMTEGNRWRLDEILKRKAEQGVKIYIMLYKEMEMALGINSMYSKRTLQNLHETNVKVLRHPDHLPGGTFFWAHHEKVIIIDQTIAYVGGIDLAYGRWDDCVHRLIDLGSVQLNNVNPLAGEEKTMMSGMRAVAAASTSIQLAVDDDFGESDDVDGSPDKNKDKKKDKIKGESQGESKGEGKDAGKGVGEDEGKDEGKAEGKVIRRDLPKEKAERAQQFGRQKEINEKIPGKKATDNTVHDAEGKPVVAAVAPIEDGKAKKKTHFLDVASKVGAKGKRRTSTDSIESTSPSTSRKGDHKDEHGHKLHESSKLKQFVKKKVMRSTSLDPPTEMLRDAGPPMRLLSTAVTKMDVGEAVERYKAYVESGRAEREKREGGTPPPEEHKKNKLQRAISQWKSSRAKRRWRQISREDDATAYGKEYEIGWLRLQEEEVDETDMVGSGKIWLGKDYCNFVHKDFVDLDMPYHDFIDRAMTPRMPWHDICSVTYGAAARDVARHFIQRWNACKTEKVKHDDSYPFLVPKSYDNVKVPRVFRGLSQRCNVQMLRSASSWSVGMNFTEDSIQQAYLSMIANAKHYVYMENQFFVSMINSNDVHNEICKVICDRIVRAHE</sequence>
<comment type="catalytic activity">
    <reaction evidence="1">
        <text>a 1,2-diacyl-sn-glycero-3-phosphocholine + H2O = a 1,2-diacyl-sn-glycero-3-phosphate + choline + H(+)</text>
        <dbReference type="Rhea" id="RHEA:14445"/>
        <dbReference type="ChEBI" id="CHEBI:15354"/>
        <dbReference type="ChEBI" id="CHEBI:15377"/>
        <dbReference type="ChEBI" id="CHEBI:15378"/>
        <dbReference type="ChEBI" id="CHEBI:57643"/>
        <dbReference type="ChEBI" id="CHEBI:58608"/>
        <dbReference type="EC" id="3.1.4.4"/>
    </reaction>
</comment>
<feature type="compositionally biased region" description="Polar residues" evidence="9">
    <location>
        <begin position="881"/>
        <end position="892"/>
    </location>
</feature>
<dbReference type="Pfam" id="PF00787">
    <property type="entry name" value="PX"/>
    <property type="match status" value="1"/>
</dbReference>
<proteinExistence type="predicted"/>
<evidence type="ECO:0000313" key="13">
    <source>
        <dbReference type="Proteomes" id="UP000887566"/>
    </source>
</evidence>
<feature type="compositionally biased region" description="Basic and acidic residues" evidence="9">
    <location>
        <begin position="756"/>
        <end position="840"/>
    </location>
</feature>
<feature type="region of interest" description="Disordered" evidence="9">
    <location>
        <begin position="233"/>
        <end position="324"/>
    </location>
</feature>
<dbReference type="GO" id="GO:0012505">
    <property type="term" value="C:endomembrane system"/>
    <property type="evidence" value="ECO:0007669"/>
    <property type="project" value="UniProtKB-SubCell"/>
</dbReference>
<dbReference type="SUPFAM" id="SSF56024">
    <property type="entry name" value="Phospholipase D/nuclease"/>
    <property type="match status" value="3"/>
</dbReference>
<dbReference type="CDD" id="cd09138">
    <property type="entry name" value="PLDc_vPLD1_2_yPLD_like_1"/>
    <property type="match status" value="1"/>
</dbReference>
<feature type="domain" description="PX" evidence="12">
    <location>
        <begin position="108"/>
        <end position="419"/>
    </location>
</feature>
<dbReference type="GO" id="GO:0009395">
    <property type="term" value="P:phospholipid catabolic process"/>
    <property type="evidence" value="ECO:0007669"/>
    <property type="project" value="TreeGrafter"/>
</dbReference>
<feature type="compositionally biased region" description="Basic and acidic residues" evidence="9">
    <location>
        <begin position="893"/>
        <end position="910"/>
    </location>
</feature>
<keyword evidence="7" id="KW-0449">Lipoprotein</keyword>
<keyword evidence="4" id="KW-0378">Hydrolase</keyword>
<dbReference type="Gene3D" id="3.30.870.10">
    <property type="entry name" value="Endonuclease Chain A"/>
    <property type="match status" value="2"/>
</dbReference>
<dbReference type="InterPro" id="IPR001736">
    <property type="entry name" value="PLipase_D/transphosphatidylase"/>
</dbReference>
<feature type="region of interest" description="Disordered" evidence="9">
    <location>
        <begin position="964"/>
        <end position="991"/>
    </location>
</feature>